<keyword evidence="6" id="KW-1185">Reference proteome</keyword>
<evidence type="ECO:0000313" key="6">
    <source>
        <dbReference type="Proteomes" id="UP000613160"/>
    </source>
</evidence>
<dbReference type="SUPFAM" id="SSF52317">
    <property type="entry name" value="Class I glutamine amidotransferase-like"/>
    <property type="match status" value="1"/>
</dbReference>
<dbReference type="InterPro" id="IPR029062">
    <property type="entry name" value="Class_I_gatase-like"/>
</dbReference>
<feature type="domain" description="HTH araC/xylS-type" evidence="4">
    <location>
        <begin position="226"/>
        <end position="324"/>
    </location>
</feature>
<dbReference type="SUPFAM" id="SSF46689">
    <property type="entry name" value="Homeodomain-like"/>
    <property type="match status" value="2"/>
</dbReference>
<gene>
    <name evidence="5" type="ORF">GCM10011335_17630</name>
</gene>
<dbReference type="GO" id="GO:0043565">
    <property type="term" value="F:sequence-specific DNA binding"/>
    <property type="evidence" value="ECO:0007669"/>
    <property type="project" value="InterPro"/>
</dbReference>
<comment type="caution">
    <text evidence="5">The sequence shown here is derived from an EMBL/GenBank/DDBJ whole genome shotgun (WGS) entry which is preliminary data.</text>
</comment>
<dbReference type="InterPro" id="IPR009057">
    <property type="entry name" value="Homeodomain-like_sf"/>
</dbReference>
<dbReference type="AlphaFoldDB" id="A0A916XVH4"/>
<evidence type="ECO:0000313" key="5">
    <source>
        <dbReference type="EMBL" id="GGD15307.1"/>
    </source>
</evidence>
<dbReference type="PANTHER" id="PTHR43130">
    <property type="entry name" value="ARAC-FAMILY TRANSCRIPTIONAL REGULATOR"/>
    <property type="match status" value="1"/>
</dbReference>
<name>A0A916XVH4_9HYPH</name>
<dbReference type="PROSITE" id="PS00430">
    <property type="entry name" value="TONB_DEPENDENT_REC_1"/>
    <property type="match status" value="1"/>
</dbReference>
<dbReference type="InterPro" id="IPR010916">
    <property type="entry name" value="TonB_box_CS"/>
</dbReference>
<dbReference type="CDD" id="cd03136">
    <property type="entry name" value="GATase1_AraC_ArgR_like"/>
    <property type="match status" value="1"/>
</dbReference>
<dbReference type="InterPro" id="IPR018060">
    <property type="entry name" value="HTH_AraC"/>
</dbReference>
<reference evidence="5" key="2">
    <citation type="submission" date="2020-09" db="EMBL/GenBank/DDBJ databases">
        <authorList>
            <person name="Sun Q."/>
            <person name="Zhou Y."/>
        </authorList>
    </citation>
    <scope>NUCLEOTIDE SEQUENCE</scope>
    <source>
        <strain evidence="5">CGMCC 1.15493</strain>
    </source>
</reference>
<protein>
    <submittedName>
        <fullName evidence="5">AraC family transcriptional regulator</fullName>
    </submittedName>
</protein>
<dbReference type="Proteomes" id="UP000613160">
    <property type="component" value="Unassembled WGS sequence"/>
</dbReference>
<dbReference type="Pfam" id="PF01965">
    <property type="entry name" value="DJ-1_PfpI"/>
    <property type="match status" value="1"/>
</dbReference>
<dbReference type="Pfam" id="PF12833">
    <property type="entry name" value="HTH_18"/>
    <property type="match status" value="1"/>
</dbReference>
<evidence type="ECO:0000256" key="2">
    <source>
        <dbReference type="ARBA" id="ARBA00023125"/>
    </source>
</evidence>
<dbReference type="InterPro" id="IPR002818">
    <property type="entry name" value="DJ-1/PfpI"/>
</dbReference>
<proteinExistence type="predicted"/>
<dbReference type="GO" id="GO:0003700">
    <property type="term" value="F:DNA-binding transcription factor activity"/>
    <property type="evidence" value="ECO:0007669"/>
    <property type="project" value="InterPro"/>
</dbReference>
<evidence type="ECO:0000256" key="1">
    <source>
        <dbReference type="ARBA" id="ARBA00023015"/>
    </source>
</evidence>
<dbReference type="EMBL" id="BMJJ01000003">
    <property type="protein sequence ID" value="GGD15307.1"/>
    <property type="molecule type" value="Genomic_DNA"/>
</dbReference>
<dbReference type="PROSITE" id="PS00041">
    <property type="entry name" value="HTH_ARAC_FAMILY_1"/>
    <property type="match status" value="1"/>
</dbReference>
<dbReference type="SMART" id="SM00342">
    <property type="entry name" value="HTH_ARAC"/>
    <property type="match status" value="1"/>
</dbReference>
<dbReference type="InterPro" id="IPR020449">
    <property type="entry name" value="Tscrpt_reg_AraC-type_HTH"/>
</dbReference>
<dbReference type="PROSITE" id="PS01124">
    <property type="entry name" value="HTH_ARAC_FAMILY_2"/>
    <property type="match status" value="1"/>
</dbReference>
<accession>A0A916XVH4</accession>
<evidence type="ECO:0000256" key="3">
    <source>
        <dbReference type="ARBA" id="ARBA00023163"/>
    </source>
</evidence>
<dbReference type="PRINTS" id="PR00032">
    <property type="entry name" value="HTHARAC"/>
</dbReference>
<keyword evidence="2" id="KW-0238">DNA-binding</keyword>
<dbReference type="Gene3D" id="3.40.50.880">
    <property type="match status" value="1"/>
</dbReference>
<dbReference type="PANTHER" id="PTHR43130:SF3">
    <property type="entry name" value="HTH-TYPE TRANSCRIPTIONAL REGULATOR RV1931C"/>
    <property type="match status" value="1"/>
</dbReference>
<organism evidence="5 6">
    <name type="scientific">Aureimonas glaciei</name>
    <dbReference type="NCBI Taxonomy" id="1776957"/>
    <lineage>
        <taxon>Bacteria</taxon>
        <taxon>Pseudomonadati</taxon>
        <taxon>Pseudomonadota</taxon>
        <taxon>Alphaproteobacteria</taxon>
        <taxon>Hyphomicrobiales</taxon>
        <taxon>Aurantimonadaceae</taxon>
        <taxon>Aureimonas</taxon>
    </lineage>
</organism>
<dbReference type="Gene3D" id="1.10.10.60">
    <property type="entry name" value="Homeodomain-like"/>
    <property type="match status" value="1"/>
</dbReference>
<keyword evidence="1" id="KW-0805">Transcription regulation</keyword>
<reference evidence="5" key="1">
    <citation type="journal article" date="2014" name="Int. J. Syst. Evol. Microbiol.">
        <title>Complete genome sequence of Corynebacterium casei LMG S-19264T (=DSM 44701T), isolated from a smear-ripened cheese.</title>
        <authorList>
            <consortium name="US DOE Joint Genome Institute (JGI-PGF)"/>
            <person name="Walter F."/>
            <person name="Albersmeier A."/>
            <person name="Kalinowski J."/>
            <person name="Ruckert C."/>
        </authorList>
    </citation>
    <scope>NUCLEOTIDE SEQUENCE</scope>
    <source>
        <strain evidence="5">CGMCC 1.15493</strain>
    </source>
</reference>
<sequence length="328" mass="35727">MRMRSQIFAASDDVLSIDFLLLPEFSLLSFASAVEPLRAANRVSGRTLYRWRVLSSDGAMVLTSSGLQIAVDGAFEPQTTSDTLVVVAAFNVARHAGPSVMKGLRQCARRRLPLGGVESGAFVLAMAGVLAGRRATTHWEDLASFSDSFPDIDVSSSRYVVDGDRFTSGGASPTLDMMLDLIRLRQGYGLALSVASVFIYERAHAGEDPQPSLSLGRLDWFEPRLAAAIRLIESQIDEPQTISALSARLGISRRTLETLFVSHVGQSPQDFVRGMRLEAARRLVLESRDNMTSVATNCGFQSASAFARAFRHRYGTSPSQARKAHRGL</sequence>
<keyword evidence="3" id="KW-0804">Transcription</keyword>
<dbReference type="InterPro" id="IPR018062">
    <property type="entry name" value="HTH_AraC-typ_CS"/>
</dbReference>
<evidence type="ECO:0000259" key="4">
    <source>
        <dbReference type="PROSITE" id="PS01124"/>
    </source>
</evidence>
<dbReference type="RefSeq" id="WP_244639967.1">
    <property type="nucleotide sequence ID" value="NZ_BMJJ01000003.1"/>
</dbReference>
<dbReference type="InterPro" id="IPR052158">
    <property type="entry name" value="INH-QAR"/>
</dbReference>